<dbReference type="InterPro" id="IPR006299">
    <property type="entry name" value="FlgC"/>
</dbReference>
<proteinExistence type="inferred from homology"/>
<evidence type="ECO:0000256" key="2">
    <source>
        <dbReference type="ARBA" id="ARBA00009677"/>
    </source>
</evidence>
<dbReference type="EMBL" id="JAIRBT010000016">
    <property type="protein sequence ID" value="MBZ6067092.1"/>
    <property type="molecule type" value="Genomic_DNA"/>
</dbReference>
<feature type="domain" description="Flagellar basal-body/hook protein C-terminal" evidence="8">
    <location>
        <begin position="93"/>
        <end position="137"/>
    </location>
</feature>
<evidence type="ECO:0000313" key="9">
    <source>
        <dbReference type="EMBL" id="MBZ6067092.1"/>
    </source>
</evidence>
<comment type="caution">
    <text evidence="9">The sequence shown here is derived from an EMBL/GenBank/DDBJ whole genome shotgun (WGS) entry which is preliminary data.</text>
</comment>
<sequence>MSFNRIYDIAGSAMRAQTVRLDTVASNLANVDSVAGSEDEAFRAIKPVFSTLYKRVQESSGLGAAEVSIAGVVQSDRKVQKRLEPDNPLADEQGYVYYSNVNAVEEMADMMSASRGFETSVEVMNRIASMQQGLLRLGQG</sequence>
<evidence type="ECO:0000313" key="10">
    <source>
        <dbReference type="Proteomes" id="UP000774958"/>
    </source>
</evidence>
<evidence type="ECO:0000256" key="6">
    <source>
        <dbReference type="RuleBase" id="RU362062"/>
    </source>
</evidence>
<evidence type="ECO:0000256" key="3">
    <source>
        <dbReference type="ARBA" id="ARBA00017941"/>
    </source>
</evidence>
<keyword evidence="4 6" id="KW-0975">Bacterial flagellum</keyword>
<comment type="subcellular location">
    <subcellularLocation>
        <location evidence="1 6">Bacterial flagellum basal body</location>
    </subcellularLocation>
</comment>
<dbReference type="NCBIfam" id="TIGR01395">
    <property type="entry name" value="FlgC"/>
    <property type="match status" value="1"/>
</dbReference>
<organism evidence="9 10">
    <name type="scientific">Aeromonas schubertii</name>
    <dbReference type="NCBI Taxonomy" id="652"/>
    <lineage>
        <taxon>Bacteria</taxon>
        <taxon>Pseudomonadati</taxon>
        <taxon>Pseudomonadota</taxon>
        <taxon>Gammaproteobacteria</taxon>
        <taxon>Aeromonadales</taxon>
        <taxon>Aeromonadaceae</taxon>
        <taxon>Aeromonas</taxon>
    </lineage>
</organism>
<evidence type="ECO:0000256" key="4">
    <source>
        <dbReference type="ARBA" id="ARBA00023143"/>
    </source>
</evidence>
<comment type="subunit">
    <text evidence="5 6">The basal body constitutes a major portion of the flagellar organelle and consists of four rings (L,P,S, and M) mounted on a central rod. The rod consists of about 26 subunits of FlgG in the distal portion, and FlgB, FlgC and FlgF are thought to build up the proximal portion of the rod with about 6 subunits each.</text>
</comment>
<gene>
    <name evidence="9" type="primary">flgCL</name>
    <name evidence="9" type="ORF">LA374_12875</name>
</gene>
<evidence type="ECO:0000259" key="7">
    <source>
        <dbReference type="Pfam" id="PF00460"/>
    </source>
</evidence>
<keyword evidence="10" id="KW-1185">Reference proteome</keyword>
<evidence type="ECO:0000256" key="1">
    <source>
        <dbReference type="ARBA" id="ARBA00004117"/>
    </source>
</evidence>
<reference evidence="9 10" key="1">
    <citation type="submission" date="2021-09" db="EMBL/GenBank/DDBJ databases">
        <title>Aeromonas schubertii isolated from Asian sea bass.</title>
        <authorList>
            <person name="Pinpimai K."/>
        </authorList>
    </citation>
    <scope>NUCLEOTIDE SEQUENCE [LARGE SCALE GENOMIC DNA]</scope>
    <source>
        <strain evidence="9 10">CHULA2021a</strain>
    </source>
</reference>
<dbReference type="Pfam" id="PF06429">
    <property type="entry name" value="Flg_bbr_C"/>
    <property type="match status" value="1"/>
</dbReference>
<dbReference type="Pfam" id="PF00460">
    <property type="entry name" value="Flg_bb_rod"/>
    <property type="match status" value="1"/>
</dbReference>
<accession>A0ABS7VCI6</accession>
<dbReference type="Proteomes" id="UP000774958">
    <property type="component" value="Unassembled WGS sequence"/>
</dbReference>
<name>A0ABS7VCI6_9GAMM</name>
<feature type="domain" description="Flagellar basal body rod protein N-terminal" evidence="7">
    <location>
        <begin position="9"/>
        <end position="36"/>
    </location>
</feature>
<dbReference type="PANTHER" id="PTHR30435">
    <property type="entry name" value="FLAGELLAR PROTEIN"/>
    <property type="match status" value="1"/>
</dbReference>
<dbReference type="PANTHER" id="PTHR30435:SF29">
    <property type="entry name" value="FLAGELLAR BASAL-BODY ROD PROTEIN FLGC"/>
    <property type="match status" value="1"/>
</dbReference>
<dbReference type="InterPro" id="IPR001444">
    <property type="entry name" value="Flag_bb_rod_N"/>
</dbReference>
<evidence type="ECO:0000256" key="5">
    <source>
        <dbReference type="ARBA" id="ARBA00025933"/>
    </source>
</evidence>
<keyword evidence="9" id="KW-0282">Flagellum</keyword>
<keyword evidence="9" id="KW-0966">Cell projection</keyword>
<dbReference type="InterPro" id="IPR010930">
    <property type="entry name" value="Flg_bb/hook_C_dom"/>
</dbReference>
<keyword evidence="9" id="KW-0969">Cilium</keyword>
<protein>
    <recommendedName>
        <fullName evidence="3 6">Flagellar basal-body rod protein FlgC</fullName>
    </recommendedName>
</protein>
<evidence type="ECO:0000259" key="8">
    <source>
        <dbReference type="Pfam" id="PF06429"/>
    </source>
</evidence>
<dbReference type="RefSeq" id="WP_224163023.1">
    <property type="nucleotide sequence ID" value="NZ_JAIRBT010000016.1"/>
</dbReference>
<comment type="similarity">
    <text evidence="2">Belongs to the flagella basal body rod proteins family.</text>
</comment>